<protein>
    <submittedName>
        <fullName evidence="1">Uncharacterized protein</fullName>
    </submittedName>
</protein>
<keyword evidence="2" id="KW-1185">Reference proteome</keyword>
<dbReference type="InParanoid" id="A0A7J8J1K0"/>
<dbReference type="AlphaFoldDB" id="A0A7J8J1K0"/>
<reference evidence="1 2" key="1">
    <citation type="journal article" date="2020" name="Nature">
        <title>Six reference-quality genomes reveal evolution of bat adaptations.</title>
        <authorList>
            <person name="Jebb D."/>
            <person name="Huang Z."/>
            <person name="Pippel M."/>
            <person name="Hughes G.M."/>
            <person name="Lavrichenko K."/>
            <person name="Devanna P."/>
            <person name="Winkler S."/>
            <person name="Jermiin L.S."/>
            <person name="Skirmuntt E.C."/>
            <person name="Katzourakis A."/>
            <person name="Burkitt-Gray L."/>
            <person name="Ray D.A."/>
            <person name="Sullivan K.A.M."/>
            <person name="Roscito J.G."/>
            <person name="Kirilenko B.M."/>
            <person name="Davalos L.M."/>
            <person name="Corthals A.P."/>
            <person name="Power M.L."/>
            <person name="Jones G."/>
            <person name="Ransome R.D."/>
            <person name="Dechmann D.K.N."/>
            <person name="Locatelli A.G."/>
            <person name="Puechmaille S.J."/>
            <person name="Fedrigo O."/>
            <person name="Jarvis E.D."/>
            <person name="Hiller M."/>
            <person name="Vernes S.C."/>
            <person name="Myers E.W."/>
            <person name="Teeling E.C."/>
        </authorList>
    </citation>
    <scope>NUCLEOTIDE SEQUENCE [LARGE SCALE GENOMIC DNA]</scope>
    <source>
        <strain evidence="1">MMolMol1</strain>
        <tissue evidence="1">Muscle</tissue>
    </source>
</reference>
<dbReference type="EMBL" id="JACASF010000003">
    <property type="protein sequence ID" value="KAF6490012.1"/>
    <property type="molecule type" value="Genomic_DNA"/>
</dbReference>
<sequence length="125" mass="13367">MIASGPGFSCSLNGKRWVTCAPFQLSPLSERGESLSHQATSHARVTAIESALQEATIQTAGAPSLRGGTTRKIYMQRGGPLIFQNWGRSRHPVQCDSNFHIISGNSLNPLNGVTDACFPVIVTSL</sequence>
<evidence type="ECO:0000313" key="1">
    <source>
        <dbReference type="EMBL" id="KAF6490012.1"/>
    </source>
</evidence>
<dbReference type="Proteomes" id="UP000550707">
    <property type="component" value="Unassembled WGS sequence"/>
</dbReference>
<comment type="caution">
    <text evidence="1">The sequence shown here is derived from an EMBL/GenBank/DDBJ whole genome shotgun (WGS) entry which is preliminary data.</text>
</comment>
<organism evidence="1 2">
    <name type="scientific">Molossus molossus</name>
    <name type="common">Pallas' mastiff bat</name>
    <name type="synonym">Vespertilio molossus</name>
    <dbReference type="NCBI Taxonomy" id="27622"/>
    <lineage>
        <taxon>Eukaryota</taxon>
        <taxon>Metazoa</taxon>
        <taxon>Chordata</taxon>
        <taxon>Craniata</taxon>
        <taxon>Vertebrata</taxon>
        <taxon>Euteleostomi</taxon>
        <taxon>Mammalia</taxon>
        <taxon>Eutheria</taxon>
        <taxon>Laurasiatheria</taxon>
        <taxon>Chiroptera</taxon>
        <taxon>Yangochiroptera</taxon>
        <taxon>Molossidae</taxon>
        <taxon>Molossus</taxon>
    </lineage>
</organism>
<gene>
    <name evidence="1" type="ORF">HJG59_010386</name>
</gene>
<accession>A0A7J8J1K0</accession>
<evidence type="ECO:0000313" key="2">
    <source>
        <dbReference type="Proteomes" id="UP000550707"/>
    </source>
</evidence>
<name>A0A7J8J1K0_MOLMO</name>
<proteinExistence type="predicted"/>